<dbReference type="Pfam" id="PF00582">
    <property type="entry name" value="Usp"/>
    <property type="match status" value="1"/>
</dbReference>
<dbReference type="RefSeq" id="WP_377697147.1">
    <property type="nucleotide sequence ID" value="NZ_JBHLWE010000005.1"/>
</dbReference>
<dbReference type="Proteomes" id="UP001589799">
    <property type="component" value="Unassembled WGS sequence"/>
</dbReference>
<evidence type="ECO:0000313" key="3">
    <source>
        <dbReference type="EMBL" id="MFC0339470.1"/>
    </source>
</evidence>
<comment type="caution">
    <text evidence="3">The sequence shown here is derived from an EMBL/GenBank/DDBJ whole genome shotgun (WGS) entry which is preliminary data.</text>
</comment>
<dbReference type="SUPFAM" id="SSF52402">
    <property type="entry name" value="Adenine nucleotide alpha hydrolases-like"/>
    <property type="match status" value="1"/>
</dbReference>
<dbReference type="EMBL" id="JBHLWE010000005">
    <property type="protein sequence ID" value="MFC0339470.1"/>
    <property type="molecule type" value="Genomic_DNA"/>
</dbReference>
<evidence type="ECO:0000259" key="2">
    <source>
        <dbReference type="Pfam" id="PF00582"/>
    </source>
</evidence>
<evidence type="ECO:0000256" key="1">
    <source>
        <dbReference type="ARBA" id="ARBA00008791"/>
    </source>
</evidence>
<keyword evidence="4" id="KW-1185">Reference proteome</keyword>
<evidence type="ECO:0000313" key="4">
    <source>
        <dbReference type="Proteomes" id="UP001589799"/>
    </source>
</evidence>
<name>A0ABV6HZR6_9RHOB</name>
<dbReference type="InterPro" id="IPR006015">
    <property type="entry name" value="Universal_stress_UspA"/>
</dbReference>
<sequence>MTHSRIAYMPLITYPEAIADDATRAAVALARPLGYALSVTTFAVDFPRVSSGLGDLLIDIPGLVQSTEEKSRAECRRLEQLVLESAASPADVHCTARKVPWGAVPGDAAEQARYFDLALLPWAADTAPVGDMAEAVVFGSGRPAVLVPPSARPAPVDHLAIAWDGSRVAARALGDVLPLLAEGGSISVLTVRDEKPLGGSDLAGALASSLAKRGLNAKPVETTLGNRTIAEALQDTALSNGAQLLAMGGFGHSRIRDFVLGGATRGILSQLRLPVLLSH</sequence>
<protein>
    <submittedName>
        <fullName evidence="3">Universal stress protein</fullName>
    </submittedName>
</protein>
<gene>
    <name evidence="3" type="ORF">ACFFII_01660</name>
</gene>
<dbReference type="PRINTS" id="PR01438">
    <property type="entry name" value="UNVRSLSTRESS"/>
</dbReference>
<dbReference type="CDD" id="cd00293">
    <property type="entry name" value="USP-like"/>
    <property type="match status" value="1"/>
</dbReference>
<proteinExistence type="inferred from homology"/>
<accession>A0ABV6HZR6</accession>
<dbReference type="InterPro" id="IPR006016">
    <property type="entry name" value="UspA"/>
</dbReference>
<reference evidence="3 4" key="1">
    <citation type="submission" date="2024-09" db="EMBL/GenBank/DDBJ databases">
        <authorList>
            <person name="Sun Q."/>
            <person name="Mori K."/>
        </authorList>
    </citation>
    <scope>NUCLEOTIDE SEQUENCE [LARGE SCALE GENOMIC DNA]</scope>
    <source>
        <strain evidence="3 4">KCTC 22789</strain>
    </source>
</reference>
<organism evidence="3 4">
    <name type="scientific">Paracoccus niistensis</name>
    <dbReference type="NCBI Taxonomy" id="632935"/>
    <lineage>
        <taxon>Bacteria</taxon>
        <taxon>Pseudomonadati</taxon>
        <taxon>Pseudomonadota</taxon>
        <taxon>Alphaproteobacteria</taxon>
        <taxon>Rhodobacterales</taxon>
        <taxon>Paracoccaceae</taxon>
        <taxon>Paracoccus</taxon>
    </lineage>
</organism>
<comment type="similarity">
    <text evidence="1">Belongs to the universal stress protein A family.</text>
</comment>
<feature type="domain" description="UspA" evidence="2">
    <location>
        <begin position="158"/>
        <end position="277"/>
    </location>
</feature>
<dbReference type="Gene3D" id="3.40.50.12370">
    <property type="match status" value="1"/>
</dbReference>